<dbReference type="InterPro" id="IPR045107">
    <property type="entry name" value="SAC3/GANP/THP3"/>
</dbReference>
<dbReference type="OrthoDB" id="199574at2759"/>
<feature type="compositionally biased region" description="Low complexity" evidence="1">
    <location>
        <begin position="23"/>
        <end position="38"/>
    </location>
</feature>
<accession>A0A9W6ZUF0</accession>
<dbReference type="Proteomes" id="UP001165082">
    <property type="component" value="Unassembled WGS sequence"/>
</dbReference>
<dbReference type="Gene3D" id="1.25.40.990">
    <property type="match status" value="1"/>
</dbReference>
<feature type="compositionally biased region" description="Basic residues" evidence="1">
    <location>
        <begin position="49"/>
        <end position="58"/>
    </location>
</feature>
<feature type="region of interest" description="Disordered" evidence="1">
    <location>
        <begin position="1"/>
        <end position="61"/>
    </location>
</feature>
<proteinExistence type="predicted"/>
<protein>
    <submittedName>
        <fullName evidence="2">Uncharacterized protein</fullName>
    </submittedName>
</protein>
<dbReference type="EMBL" id="BRXZ01000896">
    <property type="protein sequence ID" value="GMH56925.1"/>
    <property type="molecule type" value="Genomic_DNA"/>
</dbReference>
<feature type="non-terminal residue" evidence="2">
    <location>
        <position position="329"/>
    </location>
</feature>
<name>A0A9W6ZUF0_9STRA</name>
<evidence type="ECO:0000313" key="3">
    <source>
        <dbReference type="Proteomes" id="UP001165082"/>
    </source>
</evidence>
<organism evidence="2 3">
    <name type="scientific">Triparma retinervis</name>
    <dbReference type="NCBI Taxonomy" id="2557542"/>
    <lineage>
        <taxon>Eukaryota</taxon>
        <taxon>Sar</taxon>
        <taxon>Stramenopiles</taxon>
        <taxon>Ochrophyta</taxon>
        <taxon>Bolidophyceae</taxon>
        <taxon>Parmales</taxon>
        <taxon>Triparmaceae</taxon>
        <taxon>Triparma</taxon>
    </lineage>
</organism>
<dbReference type="PANTHER" id="PTHR12436">
    <property type="entry name" value="80 KDA MCM3-ASSOCIATED PROTEIN"/>
    <property type="match status" value="1"/>
</dbReference>
<keyword evidence="3" id="KW-1185">Reference proteome</keyword>
<evidence type="ECO:0000256" key="1">
    <source>
        <dbReference type="SAM" id="MobiDB-lite"/>
    </source>
</evidence>
<reference evidence="2" key="1">
    <citation type="submission" date="2022-07" db="EMBL/GenBank/DDBJ databases">
        <title>Genome analysis of Parmales, a sister group of diatoms, reveals the evolutionary specialization of diatoms from phago-mixotrophs to photoautotrophs.</title>
        <authorList>
            <person name="Ban H."/>
            <person name="Sato S."/>
            <person name="Yoshikawa S."/>
            <person name="Kazumasa Y."/>
            <person name="Nakamura Y."/>
            <person name="Ichinomiya M."/>
            <person name="Saitoh K."/>
            <person name="Sato N."/>
            <person name="Blanc-Mathieu R."/>
            <person name="Endo H."/>
            <person name="Kuwata A."/>
            <person name="Ogata H."/>
        </authorList>
    </citation>
    <scope>NUCLEOTIDE SEQUENCE</scope>
</reference>
<evidence type="ECO:0000313" key="2">
    <source>
        <dbReference type="EMBL" id="GMH56925.1"/>
    </source>
</evidence>
<comment type="caution">
    <text evidence="2">The sequence shown here is derived from an EMBL/GenBank/DDBJ whole genome shotgun (WGS) entry which is preliminary data.</text>
</comment>
<gene>
    <name evidence="2" type="ORF">TrRE_jg2679</name>
</gene>
<feature type="compositionally biased region" description="Low complexity" evidence="1">
    <location>
        <begin position="1"/>
        <end position="10"/>
    </location>
</feature>
<dbReference type="GO" id="GO:0005634">
    <property type="term" value="C:nucleus"/>
    <property type="evidence" value="ECO:0007669"/>
    <property type="project" value="TreeGrafter"/>
</dbReference>
<dbReference type="AlphaFoldDB" id="A0A9W6ZUF0"/>
<sequence>LSLPSPYSPTYSPPPAAYDEDVTSSYKPKSSTTAASTSFRGSISGSVKNNKKEKRKRESRIDRFERDREDYEYDKLKQVKYAPLPGEGFGLSTNLSKPYTRLTTKPIPADIRSLPYLRKALSHWEGKHDSDLITYDLYVSELKSIRQDLTVQNLVEGGGFGWELYYKNMRAAMEEGDKEEAGVCRGRLMEMCEKGVGREVDMVCALTLVDGITKPSTLSGALERVSRIREIVGGKTWGKTDLSIETVKWWANGEHRRFFKAYEGEVGLLGYAMDYLVEGFREVCWGGVRKGYRRMKVEVLERWLGLRKGEGRGWIERKGGNVVGEEWVK</sequence>